<organism evidence="12 13">
    <name type="scientific">Reticulibacter mediterranei</name>
    <dbReference type="NCBI Taxonomy" id="2778369"/>
    <lineage>
        <taxon>Bacteria</taxon>
        <taxon>Bacillati</taxon>
        <taxon>Chloroflexota</taxon>
        <taxon>Ktedonobacteria</taxon>
        <taxon>Ktedonobacterales</taxon>
        <taxon>Reticulibacteraceae</taxon>
        <taxon>Reticulibacter</taxon>
    </lineage>
</organism>
<dbReference type="Pfam" id="PF00535">
    <property type="entry name" value="Glycos_transf_2"/>
    <property type="match status" value="1"/>
</dbReference>
<dbReference type="CDD" id="cd04179">
    <property type="entry name" value="DPM_DPG-synthase_like"/>
    <property type="match status" value="1"/>
</dbReference>
<evidence type="ECO:0000256" key="3">
    <source>
        <dbReference type="ARBA" id="ARBA00022676"/>
    </source>
</evidence>
<dbReference type="GO" id="GO:0099621">
    <property type="term" value="F:undecaprenyl-phosphate 4-deoxy-4-formamido-L-arabinose transferase activity"/>
    <property type="evidence" value="ECO:0007669"/>
    <property type="project" value="TreeGrafter"/>
</dbReference>
<comment type="caution">
    <text evidence="12">The sequence shown here is derived from an EMBL/GenBank/DDBJ whole genome shotgun (WGS) entry which is preliminary data.</text>
</comment>
<feature type="domain" description="Glycosyltransferase 2-like" evidence="10">
    <location>
        <begin position="215"/>
        <end position="375"/>
    </location>
</feature>
<dbReference type="PANTHER" id="PTHR48090">
    <property type="entry name" value="UNDECAPRENYL-PHOSPHATE 4-DEOXY-4-FORMAMIDO-L-ARABINOSE TRANSFERASE-RELATED"/>
    <property type="match status" value="1"/>
</dbReference>
<dbReference type="InterPro" id="IPR050256">
    <property type="entry name" value="Glycosyltransferase_2"/>
</dbReference>
<sequence>MNATQDTENPVFIILKQKTTFAPRWNKTLTQILRFGLAGGLSTTLDLLVLNLLLWLRPTTNPWITILYTILAYGAGSINTFLCNKYWTFQRKQRTTWKELGRFATTILTGLSWNLVLIWLASMIPHPFIKDQVLWTNAAKLVAIASAALISFLGMRLWVFVRPATQKDTPMHNNYDTTTHTNQHSAHSLDQDAYPVERRYVGEEPTKPITQHGLSIVLPAYNEEQVIASTIQDVLTTVSKWKIDFEIIVVNDGSSDQTATIVSQIGNFVPQVRLVNHSSNRGYGAALMSGFAAASKDLTFFMDSDGQFLIEDLRRFFTYIDAYDAVIGYRIVRRDHWMRKLNAWGWNQLVSLALGVSVHDLDCAFKLLHTDFLQQYTLETGSAMVNAELLYKLKLAGGTYKEMGVRHLPRRAGQATGANPKVILRAFRDLLTYTAKWRREEQQYRNLRNNKNMQAHSIP</sequence>
<feature type="transmembrane region" description="Helical" evidence="9">
    <location>
        <begin position="32"/>
        <end position="56"/>
    </location>
</feature>
<comment type="subcellular location">
    <subcellularLocation>
        <location evidence="1">Membrane</location>
        <topology evidence="1">Multi-pass membrane protein</topology>
    </subcellularLocation>
</comment>
<proteinExistence type="predicted"/>
<evidence type="ECO:0000256" key="4">
    <source>
        <dbReference type="ARBA" id="ARBA00022679"/>
    </source>
</evidence>
<keyword evidence="5 9" id="KW-0812">Transmembrane</keyword>
<keyword evidence="13" id="KW-1185">Reference proteome</keyword>
<dbReference type="Pfam" id="PF04138">
    <property type="entry name" value="GtrA_DPMS_TM"/>
    <property type="match status" value="1"/>
</dbReference>
<dbReference type="SUPFAM" id="SSF53448">
    <property type="entry name" value="Nucleotide-diphospho-sugar transferases"/>
    <property type="match status" value="1"/>
</dbReference>
<dbReference type="InterPro" id="IPR007267">
    <property type="entry name" value="GtrA_DPMS_TM"/>
</dbReference>
<evidence type="ECO:0000256" key="6">
    <source>
        <dbReference type="ARBA" id="ARBA00022985"/>
    </source>
</evidence>
<evidence type="ECO:0000256" key="8">
    <source>
        <dbReference type="ARBA" id="ARBA00023136"/>
    </source>
</evidence>
<evidence type="ECO:0000259" key="10">
    <source>
        <dbReference type="Pfam" id="PF00535"/>
    </source>
</evidence>
<dbReference type="GO" id="GO:0009103">
    <property type="term" value="P:lipopolysaccharide biosynthetic process"/>
    <property type="evidence" value="ECO:0007669"/>
    <property type="project" value="UniProtKB-KW"/>
</dbReference>
<evidence type="ECO:0000256" key="1">
    <source>
        <dbReference type="ARBA" id="ARBA00004141"/>
    </source>
</evidence>
<dbReference type="Gene3D" id="3.90.550.10">
    <property type="entry name" value="Spore Coat Polysaccharide Biosynthesis Protein SpsA, Chain A"/>
    <property type="match status" value="1"/>
</dbReference>
<dbReference type="EMBL" id="BNJK01000002">
    <property type="protein sequence ID" value="GHO99087.1"/>
    <property type="molecule type" value="Genomic_DNA"/>
</dbReference>
<evidence type="ECO:0000313" key="13">
    <source>
        <dbReference type="Proteomes" id="UP000597444"/>
    </source>
</evidence>
<gene>
    <name evidence="12" type="ORF">KSF_091350</name>
</gene>
<evidence type="ECO:0000256" key="7">
    <source>
        <dbReference type="ARBA" id="ARBA00022989"/>
    </source>
</evidence>
<keyword evidence="7 9" id="KW-1133">Transmembrane helix</keyword>
<dbReference type="InterPro" id="IPR001173">
    <property type="entry name" value="Glyco_trans_2-like"/>
</dbReference>
<dbReference type="GO" id="GO:0005886">
    <property type="term" value="C:plasma membrane"/>
    <property type="evidence" value="ECO:0007669"/>
    <property type="project" value="TreeGrafter"/>
</dbReference>
<evidence type="ECO:0000259" key="11">
    <source>
        <dbReference type="Pfam" id="PF04138"/>
    </source>
</evidence>
<evidence type="ECO:0000256" key="5">
    <source>
        <dbReference type="ARBA" id="ARBA00022692"/>
    </source>
</evidence>
<feature type="domain" description="GtrA/DPMS transmembrane" evidence="11">
    <location>
        <begin position="34"/>
        <end position="160"/>
    </location>
</feature>
<feature type="transmembrane region" description="Helical" evidence="9">
    <location>
        <begin position="62"/>
        <end position="82"/>
    </location>
</feature>
<keyword evidence="8 9" id="KW-0472">Membrane</keyword>
<evidence type="ECO:0008006" key="14">
    <source>
        <dbReference type="Google" id="ProtNLM"/>
    </source>
</evidence>
<dbReference type="RefSeq" id="WP_220209748.1">
    <property type="nucleotide sequence ID" value="NZ_BNJK01000002.1"/>
</dbReference>
<dbReference type="PANTHER" id="PTHR48090:SF3">
    <property type="entry name" value="UNDECAPRENYL-PHOSPHATE 4-DEOXY-4-FORMAMIDO-L-ARABINOSE TRANSFERASE"/>
    <property type="match status" value="1"/>
</dbReference>
<accession>A0A8J3IYH6</accession>
<evidence type="ECO:0000313" key="12">
    <source>
        <dbReference type="EMBL" id="GHO99087.1"/>
    </source>
</evidence>
<dbReference type="AlphaFoldDB" id="A0A8J3IYH6"/>
<evidence type="ECO:0000256" key="9">
    <source>
        <dbReference type="SAM" id="Phobius"/>
    </source>
</evidence>
<name>A0A8J3IYH6_9CHLR</name>
<keyword evidence="2" id="KW-1003">Cell membrane</keyword>
<protein>
    <recommendedName>
        <fullName evidence="14">Glycosyltransferase</fullName>
    </recommendedName>
</protein>
<feature type="transmembrane region" description="Helical" evidence="9">
    <location>
        <begin position="141"/>
        <end position="161"/>
    </location>
</feature>
<feature type="transmembrane region" description="Helical" evidence="9">
    <location>
        <begin position="103"/>
        <end position="121"/>
    </location>
</feature>
<evidence type="ECO:0000256" key="2">
    <source>
        <dbReference type="ARBA" id="ARBA00022475"/>
    </source>
</evidence>
<dbReference type="Proteomes" id="UP000597444">
    <property type="component" value="Unassembled WGS sequence"/>
</dbReference>
<dbReference type="InterPro" id="IPR029044">
    <property type="entry name" value="Nucleotide-diphossugar_trans"/>
</dbReference>
<keyword evidence="4" id="KW-0808">Transferase</keyword>
<keyword evidence="3" id="KW-0328">Glycosyltransferase</keyword>
<reference evidence="12" key="1">
    <citation type="submission" date="2020-10" db="EMBL/GenBank/DDBJ databases">
        <title>Taxonomic study of unclassified bacteria belonging to the class Ktedonobacteria.</title>
        <authorList>
            <person name="Yabe S."/>
            <person name="Wang C.M."/>
            <person name="Zheng Y."/>
            <person name="Sakai Y."/>
            <person name="Cavaletti L."/>
            <person name="Monciardini P."/>
            <person name="Donadio S."/>
        </authorList>
    </citation>
    <scope>NUCLEOTIDE SEQUENCE</scope>
    <source>
        <strain evidence="12">ID150040</strain>
    </source>
</reference>
<keyword evidence="6" id="KW-0448">Lipopolysaccharide biosynthesis</keyword>